<reference evidence="1" key="1">
    <citation type="submission" date="2020-10" db="EMBL/GenBank/DDBJ databases">
        <authorList>
            <person name="Castelo-Branco R."/>
            <person name="Eusebio N."/>
            <person name="Adriana R."/>
            <person name="Vieira A."/>
            <person name="Brugerolle De Fraissinette N."/>
            <person name="Rezende De Castro R."/>
            <person name="Schneider M.P."/>
            <person name="Vasconcelos V."/>
            <person name="Leao P.N."/>
        </authorList>
    </citation>
    <scope>NUCLEOTIDE SEQUENCE</scope>
    <source>
        <strain evidence="1">LEGE 11467</strain>
    </source>
</reference>
<organism evidence="1 2">
    <name type="scientific">Zarconia navalis LEGE 11467</name>
    <dbReference type="NCBI Taxonomy" id="1828826"/>
    <lineage>
        <taxon>Bacteria</taxon>
        <taxon>Bacillati</taxon>
        <taxon>Cyanobacteriota</taxon>
        <taxon>Cyanophyceae</taxon>
        <taxon>Oscillatoriophycideae</taxon>
        <taxon>Oscillatoriales</taxon>
        <taxon>Oscillatoriales incertae sedis</taxon>
        <taxon>Zarconia</taxon>
        <taxon>Zarconia navalis</taxon>
    </lineage>
</organism>
<accession>A0A928VU48</accession>
<dbReference type="RefSeq" id="WP_264319625.1">
    <property type="nucleotide sequence ID" value="NZ_JADEXN010000007.1"/>
</dbReference>
<evidence type="ECO:0000313" key="2">
    <source>
        <dbReference type="Proteomes" id="UP000621799"/>
    </source>
</evidence>
<evidence type="ECO:0000313" key="1">
    <source>
        <dbReference type="EMBL" id="MBE9039363.1"/>
    </source>
</evidence>
<protein>
    <submittedName>
        <fullName evidence="1">Uncharacterized protein</fullName>
    </submittedName>
</protein>
<dbReference type="EMBL" id="JADEXN010000007">
    <property type="protein sequence ID" value="MBE9039363.1"/>
    <property type="molecule type" value="Genomic_DNA"/>
</dbReference>
<keyword evidence="2" id="KW-1185">Reference proteome</keyword>
<comment type="caution">
    <text evidence="1">The sequence shown here is derived from an EMBL/GenBank/DDBJ whole genome shotgun (WGS) entry which is preliminary data.</text>
</comment>
<gene>
    <name evidence="1" type="ORF">IQ235_00950</name>
</gene>
<dbReference type="AlphaFoldDB" id="A0A928VU48"/>
<name>A0A928VU48_9CYAN</name>
<dbReference type="Proteomes" id="UP000621799">
    <property type="component" value="Unassembled WGS sequence"/>
</dbReference>
<sequence length="180" mass="20705">MNDIIQQIQQEYRIADDGSVTVSIRGVARLAGVSWQALSKQFSTGSSGGNISSSKLVQSLESRGFEAATFSVTGVPDTAVALILEYYAFDAGKRCTDRAKNCCRAFMAIGIRTWIQQQAGWSQPQKSQPKALPYEFTSEVWQQLQPHERHYHSETDEQRQERRHWDIRDIRHWFRRHRGF</sequence>
<proteinExistence type="predicted"/>